<sequence>MSTRKAGGSRYLYEPFEYAPAHTVEANERVQQERWKGLEYRLGLIEQGIERLEKRVWLTIFGVSAAILSETVTGFLVP</sequence>
<evidence type="ECO:0000313" key="2">
    <source>
        <dbReference type="EMBL" id="GFE66712.1"/>
    </source>
</evidence>
<name>A0A6N6JN53_9RHOB</name>
<gene>
    <name evidence="2" type="ORF">KIN_37860</name>
</gene>
<dbReference type="OrthoDB" id="7873894at2"/>
<dbReference type="EMBL" id="BLJE01000005">
    <property type="protein sequence ID" value="GFE66712.1"/>
    <property type="molecule type" value="Genomic_DNA"/>
</dbReference>
<feature type="transmembrane region" description="Helical" evidence="1">
    <location>
        <begin position="56"/>
        <end position="77"/>
    </location>
</feature>
<evidence type="ECO:0000256" key="1">
    <source>
        <dbReference type="SAM" id="Phobius"/>
    </source>
</evidence>
<keyword evidence="1" id="KW-0472">Membrane</keyword>
<keyword evidence="1" id="KW-1133">Transmembrane helix</keyword>
<comment type="caution">
    <text evidence="2">The sequence shown here is derived from an EMBL/GenBank/DDBJ whole genome shotgun (WGS) entry which is preliminary data.</text>
</comment>
<protein>
    <submittedName>
        <fullName evidence="2">Uncharacterized protein</fullName>
    </submittedName>
</protein>
<dbReference type="AlphaFoldDB" id="A0A6N6JN53"/>
<dbReference type="RefSeq" id="WP_159809991.1">
    <property type="nucleotide sequence ID" value="NZ_BLJE01000005.1"/>
</dbReference>
<evidence type="ECO:0000313" key="3">
    <source>
        <dbReference type="Proteomes" id="UP000436822"/>
    </source>
</evidence>
<keyword evidence="3" id="KW-1185">Reference proteome</keyword>
<accession>A0A6N6JN53</accession>
<reference evidence="2 3" key="1">
    <citation type="submission" date="2019-12" db="EMBL/GenBank/DDBJ databases">
        <title>Litoreibacter badius sp. nov., a novel bacteriochlorophyll a-containing bacterium in the genus Litoreibacter.</title>
        <authorList>
            <person name="Kanamuro M."/>
            <person name="Takabe Y."/>
            <person name="Mori K."/>
            <person name="Takaichi S."/>
            <person name="Hanada S."/>
        </authorList>
    </citation>
    <scope>NUCLEOTIDE SEQUENCE [LARGE SCALE GENOMIC DNA]</scope>
    <source>
        <strain evidence="2 3">K6</strain>
    </source>
</reference>
<proteinExistence type="predicted"/>
<dbReference type="Proteomes" id="UP000436822">
    <property type="component" value="Unassembled WGS sequence"/>
</dbReference>
<organism evidence="2 3">
    <name type="scientific">Litoreibacter roseus</name>
    <dbReference type="NCBI Taxonomy" id="2601869"/>
    <lineage>
        <taxon>Bacteria</taxon>
        <taxon>Pseudomonadati</taxon>
        <taxon>Pseudomonadota</taxon>
        <taxon>Alphaproteobacteria</taxon>
        <taxon>Rhodobacterales</taxon>
        <taxon>Roseobacteraceae</taxon>
        <taxon>Litoreibacter</taxon>
    </lineage>
</organism>
<keyword evidence="1" id="KW-0812">Transmembrane</keyword>